<dbReference type="EMBL" id="VOFY01000013">
    <property type="protein sequence ID" value="KAA8587110.1"/>
    <property type="molecule type" value="Genomic_DNA"/>
</dbReference>
<dbReference type="Proteomes" id="UP000327493">
    <property type="component" value="Chromosome 13"/>
</dbReference>
<accession>A0A5J5D2K6</accession>
<evidence type="ECO:0000313" key="2">
    <source>
        <dbReference type="Proteomes" id="UP000327493"/>
    </source>
</evidence>
<protein>
    <submittedName>
        <fullName evidence="1">Uncharacterized protein</fullName>
    </submittedName>
</protein>
<evidence type="ECO:0000313" key="1">
    <source>
        <dbReference type="EMBL" id="KAA8587110.1"/>
    </source>
</evidence>
<organism evidence="1 2">
    <name type="scientific">Etheostoma spectabile</name>
    <name type="common">orangethroat darter</name>
    <dbReference type="NCBI Taxonomy" id="54343"/>
    <lineage>
        <taxon>Eukaryota</taxon>
        <taxon>Metazoa</taxon>
        <taxon>Chordata</taxon>
        <taxon>Craniata</taxon>
        <taxon>Vertebrata</taxon>
        <taxon>Euteleostomi</taxon>
        <taxon>Actinopterygii</taxon>
        <taxon>Neopterygii</taxon>
        <taxon>Teleostei</taxon>
        <taxon>Neoteleostei</taxon>
        <taxon>Acanthomorphata</taxon>
        <taxon>Eupercaria</taxon>
        <taxon>Perciformes</taxon>
        <taxon>Percoidei</taxon>
        <taxon>Percidae</taxon>
        <taxon>Etheostomatinae</taxon>
        <taxon>Etheostoma</taxon>
    </lineage>
</organism>
<sequence>MKWARERERARRGTLPLMSAAYTKCSIYSFTKSHRQSSRCLTTLAVLLLAEQHRVEFLQVDLALLQLGLDLLQALLGLLSASHSLPDLHPALLHRLLLLQPQLAFI</sequence>
<proteinExistence type="predicted"/>
<keyword evidence="2" id="KW-1185">Reference proteome</keyword>
<reference evidence="1 2" key="1">
    <citation type="submission" date="2019-08" db="EMBL/GenBank/DDBJ databases">
        <title>A chromosome-level genome assembly, high-density linkage maps, and genome scans reveal the genomic architecture of hybrid incompatibilities underlying speciation via character displacement in darters (Percidae: Etheostominae).</title>
        <authorList>
            <person name="Moran R.L."/>
            <person name="Catchen J.M."/>
            <person name="Fuller R.C."/>
        </authorList>
    </citation>
    <scope>NUCLEOTIDE SEQUENCE [LARGE SCALE GENOMIC DNA]</scope>
    <source>
        <strain evidence="1">EspeVRDwgs_2016</strain>
        <tissue evidence="1">Muscle</tissue>
    </source>
</reference>
<gene>
    <name evidence="1" type="ORF">FQN60_000946</name>
</gene>
<comment type="caution">
    <text evidence="1">The sequence shown here is derived from an EMBL/GenBank/DDBJ whole genome shotgun (WGS) entry which is preliminary data.</text>
</comment>
<name>A0A5J5D2K6_9PERO</name>
<dbReference type="AlphaFoldDB" id="A0A5J5D2K6"/>